<gene>
    <name evidence="12" type="primary">SLC25A45</name>
    <name evidence="12" type="ORF">FJT64_001894</name>
</gene>
<evidence type="ECO:0000256" key="6">
    <source>
        <dbReference type="ARBA" id="ARBA00022989"/>
    </source>
</evidence>
<dbReference type="AlphaFoldDB" id="A0A6A4WU70"/>
<evidence type="ECO:0000256" key="3">
    <source>
        <dbReference type="ARBA" id="ARBA00022448"/>
    </source>
</evidence>
<evidence type="ECO:0000256" key="4">
    <source>
        <dbReference type="ARBA" id="ARBA00022692"/>
    </source>
</evidence>
<comment type="similarity">
    <text evidence="2 10">Belongs to the mitochondrial carrier (TC 2.A.29) family.</text>
</comment>
<dbReference type="PRINTS" id="PR00926">
    <property type="entry name" value="MITOCARRIER"/>
</dbReference>
<keyword evidence="8 9" id="KW-0472">Membrane</keyword>
<proteinExistence type="inferred from homology"/>
<dbReference type="PANTHER" id="PTHR45624:SF10">
    <property type="entry name" value="SLC (SOLUTE CARRIER) HOMOLOG"/>
    <property type="match status" value="1"/>
</dbReference>
<dbReference type="InterPro" id="IPR023395">
    <property type="entry name" value="MCP_dom_sf"/>
</dbReference>
<evidence type="ECO:0000256" key="10">
    <source>
        <dbReference type="RuleBase" id="RU000488"/>
    </source>
</evidence>
<comment type="subcellular location">
    <subcellularLocation>
        <location evidence="1">Mitochondrion membrane</location>
        <topology evidence="1">Multi-pass membrane protein</topology>
    </subcellularLocation>
</comment>
<feature type="transmembrane region" description="Helical" evidence="11">
    <location>
        <begin position="60"/>
        <end position="80"/>
    </location>
</feature>
<evidence type="ECO:0000313" key="13">
    <source>
        <dbReference type="Proteomes" id="UP000440578"/>
    </source>
</evidence>
<organism evidence="12 13">
    <name type="scientific">Amphibalanus amphitrite</name>
    <name type="common">Striped barnacle</name>
    <name type="synonym">Balanus amphitrite</name>
    <dbReference type="NCBI Taxonomy" id="1232801"/>
    <lineage>
        <taxon>Eukaryota</taxon>
        <taxon>Metazoa</taxon>
        <taxon>Ecdysozoa</taxon>
        <taxon>Arthropoda</taxon>
        <taxon>Crustacea</taxon>
        <taxon>Multicrustacea</taxon>
        <taxon>Cirripedia</taxon>
        <taxon>Thoracica</taxon>
        <taxon>Thoracicalcarea</taxon>
        <taxon>Balanomorpha</taxon>
        <taxon>Balanoidea</taxon>
        <taxon>Balanidae</taxon>
        <taxon>Amphibalaninae</taxon>
        <taxon>Amphibalanus</taxon>
    </lineage>
</organism>
<evidence type="ECO:0000256" key="8">
    <source>
        <dbReference type="ARBA" id="ARBA00023136"/>
    </source>
</evidence>
<dbReference type="OrthoDB" id="1924968at2759"/>
<dbReference type="InterPro" id="IPR050567">
    <property type="entry name" value="Mitochondrial_Carrier"/>
</dbReference>
<feature type="repeat" description="Solcar" evidence="9">
    <location>
        <begin position="98"/>
        <end position="193"/>
    </location>
</feature>
<feature type="repeat" description="Solcar" evidence="9">
    <location>
        <begin position="200"/>
        <end position="287"/>
    </location>
</feature>
<dbReference type="SUPFAM" id="SSF103506">
    <property type="entry name" value="Mitochondrial carrier"/>
    <property type="match status" value="1"/>
</dbReference>
<dbReference type="Gene3D" id="1.50.40.10">
    <property type="entry name" value="Mitochondrial carrier domain"/>
    <property type="match status" value="1"/>
</dbReference>
<name>A0A6A4WU70_AMPAM</name>
<keyword evidence="13" id="KW-1185">Reference proteome</keyword>
<keyword evidence="5" id="KW-0677">Repeat</keyword>
<dbReference type="EMBL" id="VIIS01000292">
    <property type="protein sequence ID" value="KAF0310697.1"/>
    <property type="molecule type" value="Genomic_DNA"/>
</dbReference>
<sequence length="292" mass="30506">MWTAEAWHDFAAGWAGGSLGILCGHPLDTIKVRQQALLVSPLRCLTATLRHEGARGLFKGLAFPLVSAGAVNSVFFGVYYNCLRHLSGGGGAGGGAEAPLRHVAAAGALGGLAQLAVAVPVDLVKIQLQTRTGVGGGWVRHYQTPAAGPLACLAALYRAGGAAAWYRGLGVQLLRDVPASAAYFVLYEAGVRWARSHQVPSAAAVLVAGGAAGVLSWSLILPLDVVKSRIQADSPERPQFRGVVHCARETVIRDGPAALFRGFTTMAARGFVVNAATFFGYEYFMVGIKLVA</sequence>
<dbReference type="PANTHER" id="PTHR45624">
    <property type="entry name" value="MITOCHONDRIAL BASIC AMINO ACIDS TRANSPORTER-RELATED"/>
    <property type="match status" value="1"/>
</dbReference>
<dbReference type="Proteomes" id="UP000440578">
    <property type="component" value="Unassembled WGS sequence"/>
</dbReference>
<protein>
    <submittedName>
        <fullName evidence="12">Solute carrier family 25 member 45</fullName>
    </submittedName>
</protein>
<keyword evidence="4 9" id="KW-0812">Transmembrane</keyword>
<keyword evidence="7" id="KW-0496">Mitochondrion</keyword>
<accession>A0A6A4WU70</accession>
<feature type="transmembrane region" description="Helical" evidence="11">
    <location>
        <begin position="100"/>
        <end position="121"/>
    </location>
</feature>
<feature type="repeat" description="Solcar" evidence="9">
    <location>
        <begin position="4"/>
        <end position="85"/>
    </location>
</feature>
<evidence type="ECO:0000256" key="11">
    <source>
        <dbReference type="SAM" id="Phobius"/>
    </source>
</evidence>
<evidence type="ECO:0000256" key="7">
    <source>
        <dbReference type="ARBA" id="ARBA00023128"/>
    </source>
</evidence>
<keyword evidence="3 10" id="KW-0813">Transport</keyword>
<evidence type="ECO:0000313" key="12">
    <source>
        <dbReference type="EMBL" id="KAF0310697.1"/>
    </source>
</evidence>
<reference evidence="12 13" key="1">
    <citation type="submission" date="2019-07" db="EMBL/GenBank/DDBJ databases">
        <title>Draft genome assembly of a fouling barnacle, Amphibalanus amphitrite (Darwin, 1854): The first reference genome for Thecostraca.</title>
        <authorList>
            <person name="Kim W."/>
        </authorList>
    </citation>
    <scope>NUCLEOTIDE SEQUENCE [LARGE SCALE GENOMIC DNA]</scope>
    <source>
        <strain evidence="12">SNU_AA5</strain>
        <tissue evidence="12">Soma without cirri and trophi</tissue>
    </source>
</reference>
<evidence type="ECO:0000256" key="5">
    <source>
        <dbReference type="ARBA" id="ARBA00022737"/>
    </source>
</evidence>
<dbReference type="Pfam" id="PF00153">
    <property type="entry name" value="Mito_carr"/>
    <property type="match status" value="3"/>
</dbReference>
<dbReference type="InterPro" id="IPR018108">
    <property type="entry name" value="MCP_transmembrane"/>
</dbReference>
<evidence type="ECO:0000256" key="2">
    <source>
        <dbReference type="ARBA" id="ARBA00006375"/>
    </source>
</evidence>
<dbReference type="PROSITE" id="PS50920">
    <property type="entry name" value="SOLCAR"/>
    <property type="match status" value="3"/>
</dbReference>
<evidence type="ECO:0000256" key="9">
    <source>
        <dbReference type="PROSITE-ProRule" id="PRU00282"/>
    </source>
</evidence>
<dbReference type="InterPro" id="IPR002067">
    <property type="entry name" value="MCP"/>
</dbReference>
<evidence type="ECO:0000256" key="1">
    <source>
        <dbReference type="ARBA" id="ARBA00004225"/>
    </source>
</evidence>
<feature type="transmembrane region" description="Helical" evidence="11">
    <location>
        <begin position="202"/>
        <end position="221"/>
    </location>
</feature>
<comment type="caution">
    <text evidence="12">The sequence shown here is derived from an EMBL/GenBank/DDBJ whole genome shotgun (WGS) entry which is preliminary data.</text>
</comment>
<dbReference type="GO" id="GO:0022857">
    <property type="term" value="F:transmembrane transporter activity"/>
    <property type="evidence" value="ECO:0007669"/>
    <property type="project" value="TreeGrafter"/>
</dbReference>
<keyword evidence="6 11" id="KW-1133">Transmembrane helix</keyword>
<dbReference type="GO" id="GO:0031966">
    <property type="term" value="C:mitochondrial membrane"/>
    <property type="evidence" value="ECO:0007669"/>
    <property type="project" value="UniProtKB-SubCell"/>
</dbReference>